<reference evidence="4 5" key="1">
    <citation type="submission" date="2018-11" db="EMBL/GenBank/DDBJ databases">
        <title>Flavobacterium sp. nov., YIM 102701-2 draft genome.</title>
        <authorList>
            <person name="Li G."/>
            <person name="Jiang Y."/>
        </authorList>
    </citation>
    <scope>NUCLEOTIDE SEQUENCE [LARGE SCALE GENOMIC DNA]</scope>
    <source>
        <strain evidence="4 5">YIM 102701-2</strain>
    </source>
</reference>
<dbReference type="Pfam" id="PF18962">
    <property type="entry name" value="Por_Secre_tail"/>
    <property type="match status" value="1"/>
</dbReference>
<dbReference type="EMBL" id="RQVQ01000045">
    <property type="protein sequence ID" value="RRJ88034.1"/>
    <property type="molecule type" value="Genomic_DNA"/>
</dbReference>
<evidence type="ECO:0000313" key="5">
    <source>
        <dbReference type="Proteomes" id="UP000275719"/>
    </source>
</evidence>
<organism evidence="4 5">
    <name type="scientific">Paenimyroides tangerinum</name>
    <dbReference type="NCBI Taxonomy" id="2488728"/>
    <lineage>
        <taxon>Bacteria</taxon>
        <taxon>Pseudomonadati</taxon>
        <taxon>Bacteroidota</taxon>
        <taxon>Flavobacteriia</taxon>
        <taxon>Flavobacteriales</taxon>
        <taxon>Flavobacteriaceae</taxon>
        <taxon>Paenimyroides</taxon>
    </lineage>
</organism>
<evidence type="ECO:0000313" key="4">
    <source>
        <dbReference type="EMBL" id="RRJ88034.1"/>
    </source>
</evidence>
<evidence type="ECO:0000256" key="1">
    <source>
        <dbReference type="ARBA" id="ARBA00022729"/>
    </source>
</evidence>
<keyword evidence="1 2" id="KW-0732">Signal</keyword>
<feature type="domain" description="Secretion system C-terminal sorting" evidence="3">
    <location>
        <begin position="257"/>
        <end position="325"/>
    </location>
</feature>
<evidence type="ECO:0000259" key="3">
    <source>
        <dbReference type="Pfam" id="PF18962"/>
    </source>
</evidence>
<dbReference type="Proteomes" id="UP000275719">
    <property type="component" value="Unassembled WGS sequence"/>
</dbReference>
<feature type="chain" id="PRO_5018091713" evidence="2">
    <location>
        <begin position="22"/>
        <end position="327"/>
    </location>
</feature>
<sequence>MKKTIYLFLLPIIGINFNAQAQSATLVSNIWQLEELVVNGNPITKPSVVNFYDLSTNEITGTVSNVIRLEFTAVSGTTYTVNNILTNGNAIGDFIISDSNIDLTPGNLFEVNNSDTGDNIYESFKTVFLNNYAGIYGGGTYTITGDELILGSATTYGVYSIYDPCNSTELPIGNGAQTLNEGQTLGDLQITASSGFNLIWYADEDLTTILPETTVATATTYYAVNSNPNCLSIGRPITVTITPTAGLNDEQLANLNIYPNPATDMINISYPTSIESIEMFDLTGRKILSKTVSEKETQLNISHLNSGIYILNIKTDEGLGSKRIIKK</sequence>
<gene>
    <name evidence="4" type="ORF">EG240_14240</name>
</gene>
<name>A0A3P3VZV5_9FLAO</name>
<dbReference type="OrthoDB" id="1377410at2"/>
<evidence type="ECO:0000256" key="2">
    <source>
        <dbReference type="SAM" id="SignalP"/>
    </source>
</evidence>
<comment type="caution">
    <text evidence="4">The sequence shown here is derived from an EMBL/GenBank/DDBJ whole genome shotgun (WGS) entry which is preliminary data.</text>
</comment>
<keyword evidence="5" id="KW-1185">Reference proteome</keyword>
<dbReference type="AlphaFoldDB" id="A0A3P3VZV5"/>
<accession>A0A3P3VZV5</accession>
<dbReference type="RefSeq" id="WP_125020024.1">
    <property type="nucleotide sequence ID" value="NZ_RQVQ01000045.1"/>
</dbReference>
<dbReference type="InterPro" id="IPR026444">
    <property type="entry name" value="Secre_tail"/>
</dbReference>
<proteinExistence type="predicted"/>
<protein>
    <submittedName>
        <fullName evidence="4">T9SS C-terminal target domain-containing protein</fullName>
    </submittedName>
</protein>
<dbReference type="NCBIfam" id="TIGR04183">
    <property type="entry name" value="Por_Secre_tail"/>
    <property type="match status" value="1"/>
</dbReference>
<feature type="signal peptide" evidence="2">
    <location>
        <begin position="1"/>
        <end position="21"/>
    </location>
</feature>